<feature type="region of interest" description="Disordered" evidence="1">
    <location>
        <begin position="380"/>
        <end position="423"/>
    </location>
</feature>
<reference evidence="3 4" key="1">
    <citation type="submission" date="2022-06" db="EMBL/GenBank/DDBJ databases">
        <title>Genomic Encyclopedia of Archaeal and Bacterial Type Strains, Phase II (KMG-II): from individual species to whole genera.</title>
        <authorList>
            <person name="Goeker M."/>
        </authorList>
    </citation>
    <scope>NUCLEOTIDE SEQUENCE [LARGE SCALE GENOMIC DNA]</scope>
    <source>
        <strain evidence="3 4">DSM 44693</strain>
    </source>
</reference>
<accession>A0ABT1HHC9</accession>
<feature type="transmembrane region" description="Helical" evidence="2">
    <location>
        <begin position="28"/>
        <end position="46"/>
    </location>
</feature>
<evidence type="ECO:0000313" key="4">
    <source>
        <dbReference type="Proteomes" id="UP001206895"/>
    </source>
</evidence>
<protein>
    <recommendedName>
        <fullName evidence="5">Capsular polysaccharide biosynthesis protein</fullName>
    </recommendedName>
</protein>
<evidence type="ECO:0000256" key="2">
    <source>
        <dbReference type="SAM" id="Phobius"/>
    </source>
</evidence>
<gene>
    <name evidence="3" type="ORF">LX13_003417</name>
</gene>
<evidence type="ECO:0000256" key="1">
    <source>
        <dbReference type="SAM" id="MobiDB-lite"/>
    </source>
</evidence>
<organism evidence="3 4">
    <name type="scientific">Williamsia maris</name>
    <dbReference type="NCBI Taxonomy" id="72806"/>
    <lineage>
        <taxon>Bacteria</taxon>
        <taxon>Bacillati</taxon>
        <taxon>Actinomycetota</taxon>
        <taxon>Actinomycetes</taxon>
        <taxon>Mycobacteriales</taxon>
        <taxon>Nocardiaceae</taxon>
        <taxon>Williamsia</taxon>
    </lineage>
</organism>
<keyword evidence="2" id="KW-0472">Membrane</keyword>
<proteinExistence type="predicted"/>
<keyword evidence="4" id="KW-1185">Reference proteome</keyword>
<feature type="compositionally biased region" description="Basic and acidic residues" evidence="1">
    <location>
        <begin position="406"/>
        <end position="423"/>
    </location>
</feature>
<evidence type="ECO:0000313" key="3">
    <source>
        <dbReference type="EMBL" id="MCP2177589.1"/>
    </source>
</evidence>
<dbReference type="Proteomes" id="UP001206895">
    <property type="component" value="Unassembled WGS sequence"/>
</dbReference>
<sequence>MVFVDDPGHRDVPPPIDLAGHIRDLGRVLLPALVVGMLVAAAVFGLRSALVDKEYSATVITQVTPSGEVVAGDAFVEQLRAPFMSLAEDDNVLKQVLTQVDTGWDAATLRSHLTLSPGTSPALLAFTVSASSPELAQQIARATVTTVAQAAFSNRARDVGRQVDELQATIAAEQTRNATLAARSSARAQSDARISELQTQLSTLQSGNANTLGVLSSPEPSSSPIAPKPLPESLVAGLVAFILAAELFVLLRSRVGRKPNRMWARRVAHKHGARLTLDDGVHTVPPLLISALAQRHRRTRAALVLLGSGTSFPAPVTEAGPQIIRAPLESEWWADADLSDLVLAVVVVSTKSSDRAIAEQGLRQLQDLGVPRHLLVQRPTTKTAAAAEEAEAAATHSDAPPDEPGGDERSEKVDRTVQETHAR</sequence>
<dbReference type="RefSeq" id="WP_253662499.1">
    <property type="nucleotide sequence ID" value="NZ_BAAAJQ010000001.1"/>
</dbReference>
<keyword evidence="2" id="KW-1133">Transmembrane helix</keyword>
<comment type="caution">
    <text evidence="3">The sequence shown here is derived from an EMBL/GenBank/DDBJ whole genome shotgun (WGS) entry which is preliminary data.</text>
</comment>
<name>A0ABT1HHC9_9NOCA</name>
<dbReference type="EMBL" id="JAMTCJ010000003">
    <property type="protein sequence ID" value="MCP2177589.1"/>
    <property type="molecule type" value="Genomic_DNA"/>
</dbReference>
<evidence type="ECO:0008006" key="5">
    <source>
        <dbReference type="Google" id="ProtNLM"/>
    </source>
</evidence>
<keyword evidence="2" id="KW-0812">Transmembrane</keyword>
<feature type="transmembrane region" description="Helical" evidence="2">
    <location>
        <begin position="233"/>
        <end position="251"/>
    </location>
</feature>